<evidence type="ECO:0000256" key="5">
    <source>
        <dbReference type="ARBA" id="ARBA00022777"/>
    </source>
</evidence>
<name>A0ABR4PPZ3_9HELO</name>
<dbReference type="PANTHER" id="PTHR43671:SF98">
    <property type="entry name" value="SERINE_THREONINE-PROTEIN KINASE NEK11"/>
    <property type="match status" value="1"/>
</dbReference>
<keyword evidence="5" id="KW-0418">Kinase</keyword>
<evidence type="ECO:0000313" key="12">
    <source>
        <dbReference type="Proteomes" id="UP001629113"/>
    </source>
</evidence>
<keyword evidence="4" id="KW-0547">Nucleotide-binding</keyword>
<feature type="compositionally biased region" description="Polar residues" evidence="9">
    <location>
        <begin position="350"/>
        <end position="362"/>
    </location>
</feature>
<keyword evidence="12" id="KW-1185">Reference proteome</keyword>
<keyword evidence="2" id="KW-0723">Serine/threonine-protein kinase</keyword>
<reference evidence="11 12" key="1">
    <citation type="submission" date="2024-06" db="EMBL/GenBank/DDBJ databases">
        <title>Complete genome of Phlyctema vagabunda strain 19-DSS-EL-015.</title>
        <authorList>
            <person name="Fiorenzani C."/>
        </authorList>
    </citation>
    <scope>NUCLEOTIDE SEQUENCE [LARGE SCALE GENOMIC DNA]</scope>
    <source>
        <strain evidence="11 12">19-DSS-EL-015</strain>
    </source>
</reference>
<feature type="compositionally biased region" description="Polar residues" evidence="9">
    <location>
        <begin position="183"/>
        <end position="195"/>
    </location>
</feature>
<organism evidence="11 12">
    <name type="scientific">Phlyctema vagabunda</name>
    <dbReference type="NCBI Taxonomy" id="108571"/>
    <lineage>
        <taxon>Eukaryota</taxon>
        <taxon>Fungi</taxon>
        <taxon>Dikarya</taxon>
        <taxon>Ascomycota</taxon>
        <taxon>Pezizomycotina</taxon>
        <taxon>Leotiomycetes</taxon>
        <taxon>Helotiales</taxon>
        <taxon>Dermateaceae</taxon>
        <taxon>Phlyctema</taxon>
    </lineage>
</organism>
<comment type="caution">
    <text evidence="11">The sequence shown here is derived from an EMBL/GenBank/DDBJ whole genome shotgun (WGS) entry which is preliminary data.</text>
</comment>
<evidence type="ECO:0000313" key="11">
    <source>
        <dbReference type="EMBL" id="KAL3424956.1"/>
    </source>
</evidence>
<dbReference type="EC" id="2.7.11.1" evidence="1"/>
<evidence type="ECO:0000259" key="10">
    <source>
        <dbReference type="PROSITE" id="PS50011"/>
    </source>
</evidence>
<dbReference type="PROSITE" id="PS00108">
    <property type="entry name" value="PROTEIN_KINASE_ST"/>
    <property type="match status" value="1"/>
</dbReference>
<dbReference type="InterPro" id="IPR000719">
    <property type="entry name" value="Prot_kinase_dom"/>
</dbReference>
<dbReference type="SUPFAM" id="SSF56112">
    <property type="entry name" value="Protein kinase-like (PK-like)"/>
    <property type="match status" value="1"/>
</dbReference>
<protein>
    <recommendedName>
        <fullName evidence="1">non-specific serine/threonine protein kinase</fullName>
        <ecNumber evidence="1">2.7.11.1</ecNumber>
    </recommendedName>
</protein>
<dbReference type="Gene3D" id="1.10.510.10">
    <property type="entry name" value="Transferase(Phosphotransferase) domain 1"/>
    <property type="match status" value="1"/>
</dbReference>
<evidence type="ECO:0000256" key="1">
    <source>
        <dbReference type="ARBA" id="ARBA00012513"/>
    </source>
</evidence>
<feature type="region of interest" description="Disordered" evidence="9">
    <location>
        <begin position="326"/>
        <end position="393"/>
    </location>
</feature>
<evidence type="ECO:0000256" key="8">
    <source>
        <dbReference type="ARBA" id="ARBA00048679"/>
    </source>
</evidence>
<dbReference type="EMBL" id="JBFCZG010000003">
    <property type="protein sequence ID" value="KAL3424956.1"/>
    <property type="molecule type" value="Genomic_DNA"/>
</dbReference>
<keyword evidence="6" id="KW-0067">ATP-binding</keyword>
<feature type="compositionally biased region" description="Low complexity" evidence="9">
    <location>
        <begin position="99"/>
        <end position="109"/>
    </location>
</feature>
<feature type="region of interest" description="Disordered" evidence="9">
    <location>
        <begin position="292"/>
        <end position="314"/>
    </location>
</feature>
<feature type="compositionally biased region" description="Basic and acidic residues" evidence="9">
    <location>
        <begin position="63"/>
        <end position="75"/>
    </location>
</feature>
<evidence type="ECO:0000256" key="2">
    <source>
        <dbReference type="ARBA" id="ARBA00022527"/>
    </source>
</evidence>
<evidence type="ECO:0000256" key="7">
    <source>
        <dbReference type="ARBA" id="ARBA00047899"/>
    </source>
</evidence>
<evidence type="ECO:0000256" key="9">
    <source>
        <dbReference type="SAM" id="MobiDB-lite"/>
    </source>
</evidence>
<dbReference type="SMART" id="SM00220">
    <property type="entry name" value="S_TKc"/>
    <property type="match status" value="1"/>
</dbReference>
<keyword evidence="3" id="KW-0808">Transferase</keyword>
<dbReference type="InterPro" id="IPR011009">
    <property type="entry name" value="Kinase-like_dom_sf"/>
</dbReference>
<dbReference type="PROSITE" id="PS50011">
    <property type="entry name" value="PROTEIN_KINASE_DOM"/>
    <property type="match status" value="1"/>
</dbReference>
<feature type="region of interest" description="Disordered" evidence="9">
    <location>
        <begin position="1"/>
        <end position="114"/>
    </location>
</feature>
<evidence type="ECO:0000256" key="3">
    <source>
        <dbReference type="ARBA" id="ARBA00022679"/>
    </source>
</evidence>
<evidence type="ECO:0000256" key="4">
    <source>
        <dbReference type="ARBA" id="ARBA00022741"/>
    </source>
</evidence>
<feature type="compositionally biased region" description="Polar residues" evidence="9">
    <location>
        <begin position="9"/>
        <end position="24"/>
    </location>
</feature>
<feature type="compositionally biased region" description="Basic residues" evidence="9">
    <location>
        <begin position="26"/>
        <end position="40"/>
    </location>
</feature>
<feature type="region of interest" description="Disordered" evidence="9">
    <location>
        <begin position="258"/>
        <end position="280"/>
    </location>
</feature>
<proteinExistence type="predicted"/>
<feature type="compositionally biased region" description="Basic residues" evidence="9">
    <location>
        <begin position="329"/>
        <end position="338"/>
    </location>
</feature>
<comment type="catalytic activity">
    <reaction evidence="7">
        <text>L-threonyl-[protein] + ATP = O-phospho-L-threonyl-[protein] + ADP + H(+)</text>
        <dbReference type="Rhea" id="RHEA:46608"/>
        <dbReference type="Rhea" id="RHEA-COMP:11060"/>
        <dbReference type="Rhea" id="RHEA-COMP:11605"/>
        <dbReference type="ChEBI" id="CHEBI:15378"/>
        <dbReference type="ChEBI" id="CHEBI:30013"/>
        <dbReference type="ChEBI" id="CHEBI:30616"/>
        <dbReference type="ChEBI" id="CHEBI:61977"/>
        <dbReference type="ChEBI" id="CHEBI:456216"/>
        <dbReference type="EC" id="2.7.11.1"/>
    </reaction>
</comment>
<dbReference type="InterPro" id="IPR050660">
    <property type="entry name" value="NEK_Ser/Thr_kinase"/>
</dbReference>
<feature type="domain" description="Protein kinase" evidence="10">
    <location>
        <begin position="333"/>
        <end position="683"/>
    </location>
</feature>
<accession>A0ABR4PPZ3</accession>
<dbReference type="Pfam" id="PF00069">
    <property type="entry name" value="Pkinase"/>
    <property type="match status" value="1"/>
</dbReference>
<sequence>MDPRFITPSPRSASPVTDTPSTGNLPRRRLGSASRSRRERRRLEFARNEQSPLVELQNRRRRKEEDRRQLDERPTQGRVDVPNLLPPRRTSSQRPRNSQQQGLGQAQQGPLVGFPREFLEALAAMGQDDVVGGPQQDFNLPGQMPADVLQQHAQGPAMTQPGPDGNAPQYTDSFESIPFDSPRGQNPAENLQSPQDPNPFQPGPVGDEPPYNNLQSEILDRLREQNLVGNMQPGPNNNIPEPYMQPRQFSEMEGQFLEDMQDEEAGPSSDERSGWDMDAPRHIPRDFLVRSHRRGAAPGPPSNQARPGQARHMPRVTEIQRQILEALVRNKRRKTAYKRSRDSRGRVAQPRQQGSALQQSGDQAPRGQLGANQIQPSPGGKVHPSPAAAAKMKFSASNEVEASIAAKQSDKDLHLLEKESRFLAMCRDAGAEHVVGLIKEYYEYAQWNGEIVGRIYMEFCEGGELLNLLLDLDDLWPPPESVPEFGIWKMFECLARGICALDDGQEELAKPPRFLPHMSPIVHCDLKPQNILVGTCDNERHDMVPIIKVADLGLALQKRLEDQEDMERQLFFRGTPGWLAPEQTGDINVQYGSFTNVFAIGHIMYWIITRGEDEDGFHLTASRNLPDIFDGRRVATFGANIGKYINGDDYSQKLLNTIFHCICKQRDDRPKPHDLLRTILQVLEVWESSGL</sequence>
<gene>
    <name evidence="11" type="ORF">PVAG01_04237</name>
</gene>
<dbReference type="Proteomes" id="UP001629113">
    <property type="component" value="Unassembled WGS sequence"/>
</dbReference>
<feature type="compositionally biased region" description="Polar residues" evidence="9">
    <location>
        <begin position="89"/>
        <end position="98"/>
    </location>
</feature>
<dbReference type="InterPro" id="IPR008271">
    <property type="entry name" value="Ser/Thr_kinase_AS"/>
</dbReference>
<dbReference type="PANTHER" id="PTHR43671">
    <property type="entry name" value="SERINE/THREONINE-PROTEIN KINASE NEK"/>
    <property type="match status" value="1"/>
</dbReference>
<feature type="region of interest" description="Disordered" evidence="9">
    <location>
        <begin position="129"/>
        <end position="213"/>
    </location>
</feature>
<comment type="catalytic activity">
    <reaction evidence="8">
        <text>L-seryl-[protein] + ATP = O-phospho-L-seryl-[protein] + ADP + H(+)</text>
        <dbReference type="Rhea" id="RHEA:17989"/>
        <dbReference type="Rhea" id="RHEA-COMP:9863"/>
        <dbReference type="Rhea" id="RHEA-COMP:11604"/>
        <dbReference type="ChEBI" id="CHEBI:15378"/>
        <dbReference type="ChEBI" id="CHEBI:29999"/>
        <dbReference type="ChEBI" id="CHEBI:30616"/>
        <dbReference type="ChEBI" id="CHEBI:83421"/>
        <dbReference type="ChEBI" id="CHEBI:456216"/>
        <dbReference type="EC" id="2.7.11.1"/>
    </reaction>
</comment>
<evidence type="ECO:0000256" key="6">
    <source>
        <dbReference type="ARBA" id="ARBA00022840"/>
    </source>
</evidence>
<feature type="compositionally biased region" description="Basic and acidic residues" evidence="9">
    <location>
        <begin position="269"/>
        <end position="280"/>
    </location>
</feature>